<feature type="binding site" evidence="14">
    <location>
        <position position="272"/>
    </location>
    <ligand>
        <name>S-adenosyl-L-methionine</name>
        <dbReference type="ChEBI" id="CHEBI:59789"/>
    </ligand>
</feature>
<evidence type="ECO:0000256" key="12">
    <source>
        <dbReference type="ARBA" id="ARBA00031088"/>
    </source>
</evidence>
<accession>A0A2S6GXH1</accession>
<comment type="catalytic activity">
    <reaction evidence="13">
        <text>cytidine(967) in 16S rRNA + S-adenosyl-L-methionine = 5-methylcytidine(967) in 16S rRNA + S-adenosyl-L-homocysteine + H(+)</text>
        <dbReference type="Rhea" id="RHEA:42748"/>
        <dbReference type="Rhea" id="RHEA-COMP:10219"/>
        <dbReference type="Rhea" id="RHEA-COMP:10220"/>
        <dbReference type="ChEBI" id="CHEBI:15378"/>
        <dbReference type="ChEBI" id="CHEBI:57856"/>
        <dbReference type="ChEBI" id="CHEBI:59789"/>
        <dbReference type="ChEBI" id="CHEBI:74483"/>
        <dbReference type="ChEBI" id="CHEBI:82748"/>
        <dbReference type="EC" id="2.1.1.176"/>
    </reaction>
</comment>
<evidence type="ECO:0000256" key="4">
    <source>
        <dbReference type="ARBA" id="ARBA00012140"/>
    </source>
</evidence>
<keyword evidence="5" id="KW-0963">Cytoplasm</keyword>
<evidence type="ECO:0000256" key="14">
    <source>
        <dbReference type="PROSITE-ProRule" id="PRU01023"/>
    </source>
</evidence>
<dbReference type="OrthoDB" id="9810297at2"/>
<dbReference type="NCBIfam" id="TIGR00563">
    <property type="entry name" value="rsmB"/>
    <property type="match status" value="1"/>
</dbReference>
<dbReference type="InterPro" id="IPR006027">
    <property type="entry name" value="NusB_RsmB_TIM44"/>
</dbReference>
<dbReference type="Gene3D" id="1.10.940.10">
    <property type="entry name" value="NusB-like"/>
    <property type="match status" value="1"/>
</dbReference>
<dbReference type="FunFam" id="3.40.50.150:FF:000022">
    <property type="entry name" value="Ribosomal RNA small subunit methyltransferase B"/>
    <property type="match status" value="1"/>
</dbReference>
<dbReference type="NCBIfam" id="NF008149">
    <property type="entry name" value="PRK10901.1"/>
    <property type="match status" value="1"/>
</dbReference>
<feature type="binding site" evidence="14">
    <location>
        <position position="317"/>
    </location>
    <ligand>
        <name>S-adenosyl-L-methionine</name>
        <dbReference type="ChEBI" id="CHEBI:59789"/>
    </ligand>
</feature>
<reference evidence="16 17" key="1">
    <citation type="submission" date="2018-02" db="EMBL/GenBank/DDBJ databases">
        <title>Subsurface microbial communities from deep shales in Ohio and West Virginia, USA.</title>
        <authorList>
            <person name="Wrighton K."/>
        </authorList>
    </citation>
    <scope>NUCLEOTIDE SEQUENCE [LARGE SCALE GENOMIC DNA]</scope>
    <source>
        <strain evidence="16 17">OWC-G53F</strain>
    </source>
</reference>
<comment type="similarity">
    <text evidence="3 14">Belongs to the class I-like SAM-binding methyltransferase superfamily. RsmB/NOP family.</text>
</comment>
<dbReference type="InterPro" id="IPR054728">
    <property type="entry name" value="RsmB-like_ferredoxin"/>
</dbReference>
<evidence type="ECO:0000256" key="10">
    <source>
        <dbReference type="ARBA" id="ARBA00022884"/>
    </source>
</evidence>
<dbReference type="GO" id="GO:0003723">
    <property type="term" value="F:RNA binding"/>
    <property type="evidence" value="ECO:0007669"/>
    <property type="project" value="UniProtKB-UniRule"/>
</dbReference>
<keyword evidence="10 14" id="KW-0694">RNA-binding</keyword>
<evidence type="ECO:0000256" key="13">
    <source>
        <dbReference type="ARBA" id="ARBA00047283"/>
    </source>
</evidence>
<dbReference type="InterPro" id="IPR023267">
    <property type="entry name" value="RCMT"/>
</dbReference>
<organism evidence="16 17">
    <name type="scientific">Methylobacter tundripaludum</name>
    <dbReference type="NCBI Taxonomy" id="173365"/>
    <lineage>
        <taxon>Bacteria</taxon>
        <taxon>Pseudomonadati</taxon>
        <taxon>Pseudomonadota</taxon>
        <taxon>Gammaproteobacteria</taxon>
        <taxon>Methylococcales</taxon>
        <taxon>Methylococcaceae</taxon>
        <taxon>Methylobacter</taxon>
    </lineage>
</organism>
<name>A0A2S6GXH1_9GAMM</name>
<dbReference type="InterPro" id="IPR035926">
    <property type="entry name" value="NusB-like_sf"/>
</dbReference>
<dbReference type="PANTHER" id="PTHR22807:SF61">
    <property type="entry name" value="NOL1_NOP2_SUN FAMILY PROTEIN _ ANTITERMINATION NUSB DOMAIN-CONTAINING PROTEIN"/>
    <property type="match status" value="1"/>
</dbReference>
<feature type="domain" description="SAM-dependent MTase RsmB/NOP-type" evidence="15">
    <location>
        <begin position="158"/>
        <end position="428"/>
    </location>
</feature>
<comment type="function">
    <text evidence="1">Specifically methylates the cytosine at position 967 (m5C967) of 16S rRNA.</text>
</comment>
<dbReference type="PANTHER" id="PTHR22807">
    <property type="entry name" value="NOP2 YEAST -RELATED NOL1/NOP2/FMU SUN DOMAIN-CONTAINING"/>
    <property type="match status" value="1"/>
</dbReference>
<feature type="binding site" evidence="14">
    <location>
        <begin position="248"/>
        <end position="254"/>
    </location>
    <ligand>
        <name>S-adenosyl-L-methionine</name>
        <dbReference type="ChEBI" id="CHEBI:59789"/>
    </ligand>
</feature>
<evidence type="ECO:0000256" key="8">
    <source>
        <dbReference type="ARBA" id="ARBA00022679"/>
    </source>
</evidence>
<dbReference type="PRINTS" id="PR02008">
    <property type="entry name" value="RCMTFAMILY"/>
</dbReference>
<dbReference type="NCBIfam" id="NF011494">
    <property type="entry name" value="PRK14902.1"/>
    <property type="match status" value="1"/>
</dbReference>
<feature type="active site" description="Nucleophile" evidence="14">
    <location>
        <position position="370"/>
    </location>
</feature>
<evidence type="ECO:0000256" key="6">
    <source>
        <dbReference type="ARBA" id="ARBA00022552"/>
    </source>
</evidence>
<keyword evidence="9 14" id="KW-0949">S-adenosyl-L-methionine</keyword>
<dbReference type="SUPFAM" id="SSF53335">
    <property type="entry name" value="S-adenosyl-L-methionine-dependent methyltransferases"/>
    <property type="match status" value="1"/>
</dbReference>
<dbReference type="EC" id="2.1.1.176" evidence="4"/>
<evidence type="ECO:0000256" key="1">
    <source>
        <dbReference type="ARBA" id="ARBA00002724"/>
    </source>
</evidence>
<dbReference type="FunFam" id="3.30.70.1170:FF:000002">
    <property type="entry name" value="Ribosomal RNA small subunit methyltransferase B"/>
    <property type="match status" value="1"/>
</dbReference>
<evidence type="ECO:0000256" key="5">
    <source>
        <dbReference type="ARBA" id="ARBA00022490"/>
    </source>
</evidence>
<dbReference type="GO" id="GO:0006355">
    <property type="term" value="P:regulation of DNA-templated transcription"/>
    <property type="evidence" value="ECO:0007669"/>
    <property type="project" value="InterPro"/>
</dbReference>
<evidence type="ECO:0000256" key="3">
    <source>
        <dbReference type="ARBA" id="ARBA00007494"/>
    </source>
</evidence>
<keyword evidence="7 14" id="KW-0489">Methyltransferase</keyword>
<comment type="subcellular location">
    <subcellularLocation>
        <location evidence="2">Cytoplasm</location>
    </subcellularLocation>
</comment>
<dbReference type="Pfam" id="PF01029">
    <property type="entry name" value="NusB"/>
    <property type="match status" value="1"/>
</dbReference>
<dbReference type="InterPro" id="IPR049560">
    <property type="entry name" value="MeTrfase_RsmB-F_NOP2_cat"/>
</dbReference>
<dbReference type="Pfam" id="PF22458">
    <property type="entry name" value="RsmF-B_ferredox"/>
    <property type="match status" value="1"/>
</dbReference>
<dbReference type="Pfam" id="PF01189">
    <property type="entry name" value="Methyltr_RsmB-F"/>
    <property type="match status" value="1"/>
</dbReference>
<evidence type="ECO:0000259" key="15">
    <source>
        <dbReference type="PROSITE" id="PS51686"/>
    </source>
</evidence>
<dbReference type="PROSITE" id="PS01153">
    <property type="entry name" value="NOL1_NOP2_SUN"/>
    <property type="match status" value="1"/>
</dbReference>
<sequence length="428" mass="47199">MNTRLAAARVLSRVLQDGQSLTAALDNAFPVIESGKDRAFIQALCYGVCRQFHRLDFILSQLLDKPLKDADVKALALVGLYQLKFMRVKPHAAVSETVLAARKKPWAKSLINAVLRTYLREQEGLEHKADKFQAAALSHPDWLIKQIERDWPEQALNIFLENNRQPPMVLRVNLAKTSRESYLQRLTGQDIAAQAVSFCPSAIRLDKPAPVELLPGFADGLVSVQDAAAQLAAGLLDVRPGQRVLDVCAAPGGKAAHILETQLQLKELVAVDIDGARMQRVSENLQRLNLQAKLVVGDAAKPEEWWDGQLFDRILLDAPCSALGVIRRHPDIKLLRRAEDIGQLQVLQKSILQAVWPLLAPGGLLLYATCSILKQENEQQVQAFLAGRNDAVESPIEADWGSAGACGRQIFTGESAMDGFYYARIGKQ</sequence>
<evidence type="ECO:0000256" key="2">
    <source>
        <dbReference type="ARBA" id="ARBA00004496"/>
    </source>
</evidence>
<dbReference type="Gene3D" id="3.30.70.1170">
    <property type="entry name" value="Sun protein, domain 3"/>
    <property type="match status" value="1"/>
</dbReference>
<feature type="binding site" evidence="14">
    <location>
        <position position="298"/>
    </location>
    <ligand>
        <name>S-adenosyl-L-methionine</name>
        <dbReference type="ChEBI" id="CHEBI:59789"/>
    </ligand>
</feature>
<dbReference type="EMBL" id="PTIY01000009">
    <property type="protein sequence ID" value="PPK69942.1"/>
    <property type="molecule type" value="Genomic_DNA"/>
</dbReference>
<evidence type="ECO:0000256" key="7">
    <source>
        <dbReference type="ARBA" id="ARBA00022603"/>
    </source>
</evidence>
<evidence type="ECO:0000256" key="11">
    <source>
        <dbReference type="ARBA" id="ARBA00030399"/>
    </source>
</evidence>
<dbReference type="CDD" id="cd02440">
    <property type="entry name" value="AdoMet_MTases"/>
    <property type="match status" value="1"/>
</dbReference>
<proteinExistence type="inferred from homology"/>
<dbReference type="GO" id="GO:0009383">
    <property type="term" value="F:rRNA (cytosine-C5-)-methyltransferase activity"/>
    <property type="evidence" value="ECO:0007669"/>
    <property type="project" value="TreeGrafter"/>
</dbReference>
<evidence type="ECO:0000256" key="9">
    <source>
        <dbReference type="ARBA" id="ARBA00022691"/>
    </source>
</evidence>
<dbReference type="InterPro" id="IPR004573">
    <property type="entry name" value="rRNA_ssu_MeTfrase_B"/>
</dbReference>
<dbReference type="PROSITE" id="PS51686">
    <property type="entry name" value="SAM_MT_RSMB_NOP"/>
    <property type="match status" value="1"/>
</dbReference>
<gene>
    <name evidence="16" type="ORF">B0F88_10940</name>
</gene>
<dbReference type="InterPro" id="IPR001678">
    <property type="entry name" value="MeTrfase_RsmB-F_NOP2_dom"/>
</dbReference>
<dbReference type="GO" id="GO:0005829">
    <property type="term" value="C:cytosol"/>
    <property type="evidence" value="ECO:0007669"/>
    <property type="project" value="TreeGrafter"/>
</dbReference>
<keyword evidence="17" id="KW-1185">Reference proteome</keyword>
<evidence type="ECO:0000313" key="16">
    <source>
        <dbReference type="EMBL" id="PPK69942.1"/>
    </source>
</evidence>
<protein>
    <recommendedName>
        <fullName evidence="4">16S rRNA (cytosine(967)-C(5))-methyltransferase</fullName>
        <ecNumber evidence="4">2.1.1.176</ecNumber>
    </recommendedName>
    <alternativeName>
        <fullName evidence="11">16S rRNA m5C967 methyltransferase</fullName>
    </alternativeName>
    <alternativeName>
        <fullName evidence="12">rRNA (cytosine-C(5)-)-methyltransferase RsmB</fullName>
    </alternativeName>
</protein>
<keyword evidence="6" id="KW-0698">rRNA processing</keyword>
<dbReference type="AlphaFoldDB" id="A0A2S6GXH1"/>
<dbReference type="GO" id="GO:0070475">
    <property type="term" value="P:rRNA base methylation"/>
    <property type="evidence" value="ECO:0007669"/>
    <property type="project" value="TreeGrafter"/>
</dbReference>
<comment type="caution">
    <text evidence="16">The sequence shown here is derived from an EMBL/GenBank/DDBJ whole genome shotgun (WGS) entry which is preliminary data.</text>
</comment>
<dbReference type="InterPro" id="IPR018314">
    <property type="entry name" value="RsmB/NOL1/NOP2-like_CS"/>
</dbReference>
<keyword evidence="8 14" id="KW-0808">Transferase</keyword>
<dbReference type="RefSeq" id="WP_104424122.1">
    <property type="nucleotide sequence ID" value="NZ_PTIY01000009.1"/>
</dbReference>
<dbReference type="InterPro" id="IPR029063">
    <property type="entry name" value="SAM-dependent_MTases_sf"/>
</dbReference>
<dbReference type="Gene3D" id="3.40.50.150">
    <property type="entry name" value="Vaccinia Virus protein VP39"/>
    <property type="match status" value="1"/>
</dbReference>
<dbReference type="Proteomes" id="UP000238071">
    <property type="component" value="Unassembled WGS sequence"/>
</dbReference>
<dbReference type="SUPFAM" id="SSF48013">
    <property type="entry name" value="NusB-like"/>
    <property type="match status" value="1"/>
</dbReference>
<evidence type="ECO:0000313" key="17">
    <source>
        <dbReference type="Proteomes" id="UP000238071"/>
    </source>
</evidence>